<dbReference type="InterPro" id="IPR036869">
    <property type="entry name" value="J_dom_sf"/>
</dbReference>
<accession>A0A2C6KPX6</accession>
<feature type="compositionally biased region" description="Polar residues" evidence="1">
    <location>
        <begin position="882"/>
        <end position="900"/>
    </location>
</feature>
<feature type="compositionally biased region" description="Basic residues" evidence="1">
    <location>
        <begin position="2087"/>
        <end position="2096"/>
    </location>
</feature>
<feature type="compositionally biased region" description="Polar residues" evidence="1">
    <location>
        <begin position="817"/>
        <end position="831"/>
    </location>
</feature>
<feature type="compositionally biased region" description="Basic and acidic residues" evidence="1">
    <location>
        <begin position="1602"/>
        <end position="1621"/>
    </location>
</feature>
<feature type="compositionally biased region" description="Acidic residues" evidence="1">
    <location>
        <begin position="2321"/>
        <end position="2338"/>
    </location>
</feature>
<feature type="compositionally biased region" description="Low complexity" evidence="1">
    <location>
        <begin position="17"/>
        <end position="26"/>
    </location>
</feature>
<feature type="compositionally biased region" description="Basic and acidic residues" evidence="1">
    <location>
        <begin position="991"/>
        <end position="1001"/>
    </location>
</feature>
<feature type="compositionally biased region" description="Basic and acidic residues" evidence="1">
    <location>
        <begin position="2046"/>
        <end position="2071"/>
    </location>
</feature>
<feature type="compositionally biased region" description="Polar residues" evidence="1">
    <location>
        <begin position="1510"/>
        <end position="1524"/>
    </location>
</feature>
<evidence type="ECO:0000313" key="3">
    <source>
        <dbReference type="EMBL" id="PHJ18555.1"/>
    </source>
</evidence>
<feature type="compositionally biased region" description="Polar residues" evidence="1">
    <location>
        <begin position="107"/>
        <end position="122"/>
    </location>
</feature>
<feature type="region of interest" description="Disordered" evidence="1">
    <location>
        <begin position="222"/>
        <end position="278"/>
    </location>
</feature>
<evidence type="ECO:0000256" key="1">
    <source>
        <dbReference type="SAM" id="MobiDB-lite"/>
    </source>
</evidence>
<feature type="compositionally biased region" description="Basic and acidic residues" evidence="1">
    <location>
        <begin position="686"/>
        <end position="701"/>
    </location>
</feature>
<feature type="compositionally biased region" description="Low complexity" evidence="1">
    <location>
        <begin position="1491"/>
        <end position="1502"/>
    </location>
</feature>
<feature type="compositionally biased region" description="Basic and acidic residues" evidence="1">
    <location>
        <begin position="737"/>
        <end position="751"/>
    </location>
</feature>
<feature type="region of interest" description="Disordered" evidence="1">
    <location>
        <begin position="1200"/>
        <end position="1295"/>
    </location>
</feature>
<dbReference type="Proteomes" id="UP000221165">
    <property type="component" value="Unassembled WGS sequence"/>
</dbReference>
<dbReference type="InterPro" id="IPR001623">
    <property type="entry name" value="DnaJ_domain"/>
</dbReference>
<dbReference type="Pfam" id="PF00226">
    <property type="entry name" value="DnaJ"/>
    <property type="match status" value="1"/>
</dbReference>
<feature type="compositionally biased region" description="Low complexity" evidence="1">
    <location>
        <begin position="140"/>
        <end position="150"/>
    </location>
</feature>
<feature type="region of interest" description="Disordered" evidence="1">
    <location>
        <begin position="2547"/>
        <end position="2610"/>
    </location>
</feature>
<feature type="compositionally biased region" description="Polar residues" evidence="1">
    <location>
        <begin position="795"/>
        <end position="807"/>
    </location>
</feature>
<feature type="compositionally biased region" description="Low complexity" evidence="1">
    <location>
        <begin position="1273"/>
        <end position="1295"/>
    </location>
</feature>
<feature type="compositionally biased region" description="Basic and acidic residues" evidence="1">
    <location>
        <begin position="2204"/>
        <end position="2219"/>
    </location>
</feature>
<feature type="compositionally biased region" description="Acidic residues" evidence="1">
    <location>
        <begin position="460"/>
        <end position="472"/>
    </location>
</feature>
<feature type="region of interest" description="Disordered" evidence="1">
    <location>
        <begin position="140"/>
        <end position="205"/>
    </location>
</feature>
<sequence length="2770" mass="304962">MMDDPSSSMRRSHRAAHQASSAPSAPETLWGQAPNVATTGEPFTSFFPRGDSNPFFLPSASSSSAYSSSSSSSAFEQNASSSSTSSSSVHPTLFPFSSCSSSVRSNAGVNPFSNSSQHSMPSSRCALGRNSCGVSCASVPLSSTVPSSTSQPPPHGSQVSAFDGDKNRGAHDTSRLPAARWGEGVVDHDEDDQDDVEARGAGVSGHSPLLSSFMEYLPSSFSPSSSHRFRHRQEEPESAAASAAASFLSSSQRTRTRLPRCLHEADSDAEGGDEGEDDDVVLPTSISSIPAECADLRELRQVLSRIERDDLVKRQQLRKQFTLLQKQESLLLEQERQLMKRDEELQKLHRQVGQLRAEAKDHIATAEEARRAWSRASAALSDFKDKVRDGAEVKSLLREALSQADRELDELRQRVCTLERDRGSNSTSRAGDQSEKWKGERQGAKIAAFSDEDRARQENEGEEVERAEDDCTENDKEKEFSKALMWILKLLGEDEYDENGELGGSAEEELFYASFHKQEQLKKILEKHPGIANHQDVVAALRQRLRREALQIQVYVQQRKAMKDAEGRTGDGSHSPSSSSAASSSSISRLAPSPEEGKEDEEERLWRDDGYERLKRQCLSRELLLLLFSSSCSETLQRMLHYSLEEGCQRWLDMLKDAVFCHFLRGHLHSYDILTSLLFQKKMTSLREKRNESDPQNTKEGKGRKHDGVVSQDARGAGVPEQSFAGKGREIEEEEEAERRAKGRQGEDIRRSSAVHEGSTRKPPEELPQGARKDQEKYRSSFSSSSKIFSSPSKDNLTQGEPNTALQGDNPDDCRSSESSPPISKLQQFSARSSCTPHPLLSLLKYGKGNWLQTARWLYYGIMPVGLFTPLQPSSSLSSLPYQWNGSENSSSSTTAGETRQFSEDSFSSFTDSSASALSSIPGGPHSLVDEEGNSVLHWAFKRNAPEIISRFRLLDLPCLSLAAKNKRGETPAELLPTLFDSVKDRAWREERDRRRQERGESGVSPEGHKRASPVVLEAHKNLKYWRGLVFDVATQASMLYRSHRSEAAYELYTEALTVQNRVLDAHKILQSLGHAPFSSSSVSVVENTAKLSFNKACECLLDWEGALSALNLLEQHCGTLSPSDRQRKQRYQAQVNATAFQILDVNRDATPAEVNRAFRKWSIRFHPDKSSHLSPDMQLRNENVFKKLNEARRALTNGNTLRVQRMLPSQTLYEHPSVILDRESRSSQDDDDPRSSENDSPNAASTSRPSTTGEKNTSSEPSYAGTSPPPSSSRTASSSTSSSSGKNASSWSSVADLTAEQIELQREGLLRSVRSLESQQSEILKELAEGSSRATDTTTDDFFDRPSTRYRMKELEKLKDQMQTKQTRLEVLTEALKRKLGSSSGASEQQRRKEGSPDEGDNDDEEEDDGGGRTTTRRSESCEPEVEKRNESQEKASEEEKEETRKELNKEEKENKEKRRNDSVETREVNEDGRRSAGGGMPSGVFLEPTTTATSSVSNVSKNDDRTALFSSVGKQEGLSSVPSEGKESDLFVGENEGIRGGLGSSSSTSAAGIHKRRATLHANSDEEDRFSFPSQVKGAPSPKREEASSETLKSSARRFGMNDDRRFPTEEQEKNIGRDENDEEEHLSQLSDSCPPQGTFKRRVLKSPRILSSSLSASRLVQQINEKSTAAFHRGQEMRFLIRGKKEDGQDVSLFFRKEEKVDSGPTGEIHGKTQFSSSKTSSEDEGDTQSEEERGSSFTEERHDLGEKAAPASNLTHSSESQTGKGIPLETPHEDSGGKKAASSSSMKVKHETPKKPPQVRCAPTTVYIDEEDDGSSKTAGGQEKGSNVRERSVHSRQASLTKTADEFVTQREEKKSQRTEGGAEDDDLSHSSPHVKSNHHKVDASFLSFQPSTRGTSAGGGTSNQTGLICKKSTACPKHVLSREKGQTESSDVSDSRSSSSSTTTTATSRGLISSSSSCNGGDARVTCSPTSPSPTSHVQGRSVAGRRVFASPDELLAFRQRESSKNAYQRVPQQRNKFVGLFAKGNERKVAGQVYKISFQRRREEKNHTGEEEGGRGGEKKEETESRLPFPPRPSTVCSSRRTSHPSRKRASFSLESSKNRADTNGGESKTDEHHVVDTRGGDAGVPTADGTLEEDKPSPTTFTYGAPGSRSGEGEQKKGLQKEQVADEATGNVEGENFKTTRSEEEKRLHPSGGTRALLRERKQHESEEDQKRISSPYQGKQVRGMTGKSREGMPGVFRQENLNLHGKQTEKTSLEQQGNLVNDPAAPLGNGRATQGGRREGHEPAAAPSVWPTGEEFLFRGMKKKTLSLHQEETDSSSDDEMLFDPDSDEESEKRGISIEQEGRRSTGSSRQGEGGGQTEDVEEEDFAENTYWKDVLHRRKRQAGRTISDGAVREEGKSPEGYNNPLFFSSVLLSPTGQHKKSLHLSSMFPDENEVTSQPDVRRKDETSLPRITKPSPLIPSGKGEKSEKDSSKLVSPTDAAAAQRRSPNEARPSTGLSSSCDTTGQILGDDTRLFCKADLSPSSIDSLLFSPSDVALKASTSLRPAKAKNEEKREPFSSKKYEGGDGENRSFLWDPTPSSRTKTPRESTFLDSPALSASTIPSRHSAGSVYLSKTRANDDEDIIKTMGFPTKERYEARLRMMAGGSEVKWGGDSSEFSSSFMTARGLGGQAKKEGECTREDVEPSPPLSCADVSLFSSKRPQEKAGGMPRRSFGGVEERRYYPSGLDEQGARWIYGETGRDMQQQSPAEEEQGGDSKQGSAA</sequence>
<feature type="compositionally biased region" description="Low complexity" evidence="1">
    <location>
        <begin position="1971"/>
        <end position="1981"/>
    </location>
</feature>
<dbReference type="CDD" id="cd06257">
    <property type="entry name" value="DnaJ"/>
    <property type="match status" value="1"/>
</dbReference>
<feature type="compositionally biased region" description="Acidic residues" evidence="1">
    <location>
        <begin position="267"/>
        <end position="278"/>
    </location>
</feature>
<name>A0A2C6KPX6_9APIC</name>
<gene>
    <name evidence="3" type="ORF">CSUI_007618</name>
</gene>
<feature type="compositionally biased region" description="Basic and acidic residues" evidence="1">
    <location>
        <begin position="2471"/>
        <end position="2480"/>
    </location>
</feature>
<feature type="compositionally biased region" description="Basic and acidic residues" evidence="1">
    <location>
        <begin position="1418"/>
        <end position="1476"/>
    </location>
</feature>
<feature type="region of interest" description="Disordered" evidence="1">
    <location>
        <begin position="2314"/>
        <end position="2512"/>
    </location>
</feature>
<feature type="region of interest" description="Disordered" evidence="1">
    <location>
        <begin position="419"/>
        <end position="476"/>
    </location>
</feature>
<feature type="compositionally biased region" description="Basic and acidic residues" evidence="1">
    <location>
        <begin position="2182"/>
        <end position="2195"/>
    </location>
</feature>
<feature type="compositionally biased region" description="Basic and acidic residues" evidence="1">
    <location>
        <begin position="1847"/>
        <end position="1862"/>
    </location>
</feature>
<feature type="domain" description="J" evidence="2">
    <location>
        <begin position="1139"/>
        <end position="1218"/>
    </location>
</feature>
<feature type="region of interest" description="Disordered" evidence="1">
    <location>
        <begin position="1"/>
        <end position="45"/>
    </location>
</feature>
<feature type="compositionally biased region" description="Polar residues" evidence="1">
    <location>
        <begin position="2503"/>
        <end position="2512"/>
    </location>
</feature>
<feature type="compositionally biased region" description="Low complexity" evidence="1">
    <location>
        <begin position="59"/>
        <end position="88"/>
    </location>
</feature>
<feature type="compositionally biased region" description="Low complexity" evidence="1">
    <location>
        <begin position="1932"/>
        <end position="1953"/>
    </location>
</feature>
<feature type="region of interest" description="Disordered" evidence="1">
    <location>
        <begin position="2742"/>
        <end position="2770"/>
    </location>
</feature>
<feature type="compositionally biased region" description="Basic and acidic residues" evidence="1">
    <location>
        <begin position="163"/>
        <end position="174"/>
    </location>
</feature>
<dbReference type="GeneID" id="94430974"/>
<feature type="compositionally biased region" description="Polar residues" evidence="1">
    <location>
        <begin position="1239"/>
        <end position="1266"/>
    </location>
</feature>
<feature type="compositionally biased region" description="Basic and acidic residues" evidence="1">
    <location>
        <begin position="432"/>
        <end position="443"/>
    </location>
</feature>
<feature type="region of interest" description="Disordered" evidence="1">
    <location>
        <begin position="1699"/>
        <end position="1992"/>
    </location>
</feature>
<dbReference type="SUPFAM" id="SSF46565">
    <property type="entry name" value="Chaperone J-domain"/>
    <property type="match status" value="1"/>
</dbReference>
<feature type="compositionally biased region" description="Low complexity" evidence="1">
    <location>
        <begin position="573"/>
        <end position="594"/>
    </location>
</feature>
<dbReference type="SMART" id="SM00271">
    <property type="entry name" value="DnaJ"/>
    <property type="match status" value="1"/>
</dbReference>
<dbReference type="PROSITE" id="PS50076">
    <property type="entry name" value="DNAJ_2"/>
    <property type="match status" value="1"/>
</dbReference>
<feature type="compositionally biased region" description="Acidic residues" evidence="1">
    <location>
        <begin position="1398"/>
        <end position="1410"/>
    </location>
</feature>
<feature type="region of interest" description="Disordered" evidence="1">
    <location>
        <begin position="882"/>
        <end position="905"/>
    </location>
</feature>
<feature type="region of interest" description="Disordered" evidence="1">
    <location>
        <begin position="59"/>
        <end position="126"/>
    </location>
</feature>
<feature type="compositionally biased region" description="Low complexity" evidence="1">
    <location>
        <begin position="238"/>
        <end position="251"/>
    </location>
</feature>
<feature type="compositionally biased region" description="Basic and acidic residues" evidence="1">
    <location>
        <begin position="2114"/>
        <end position="2126"/>
    </location>
</feature>
<comment type="caution">
    <text evidence="3">The sequence shown here is derived from an EMBL/GenBank/DDBJ whole genome shotgun (WGS) entry which is preliminary data.</text>
</comment>
<feature type="compositionally biased region" description="Low complexity" evidence="1">
    <location>
        <begin position="780"/>
        <end position="794"/>
    </location>
</feature>
<dbReference type="VEuPathDB" id="ToxoDB:CSUI_007618"/>
<feature type="region of interest" description="Disordered" evidence="1">
    <location>
        <begin position="1374"/>
        <end position="1642"/>
    </location>
</feature>
<organism evidence="3 4">
    <name type="scientific">Cystoisospora suis</name>
    <dbReference type="NCBI Taxonomy" id="483139"/>
    <lineage>
        <taxon>Eukaryota</taxon>
        <taxon>Sar</taxon>
        <taxon>Alveolata</taxon>
        <taxon>Apicomplexa</taxon>
        <taxon>Conoidasida</taxon>
        <taxon>Coccidia</taxon>
        <taxon>Eucoccidiorida</taxon>
        <taxon>Eimeriorina</taxon>
        <taxon>Sarcocystidae</taxon>
        <taxon>Cystoisospora</taxon>
    </lineage>
</organism>
<evidence type="ECO:0000313" key="4">
    <source>
        <dbReference type="Proteomes" id="UP000221165"/>
    </source>
</evidence>
<feature type="compositionally biased region" description="Basic and acidic residues" evidence="1">
    <location>
        <begin position="758"/>
        <end position="779"/>
    </location>
</feature>
<protein>
    <recommendedName>
        <fullName evidence="2">J domain-containing protein</fullName>
    </recommendedName>
</protein>
<feature type="region of interest" description="Disordered" evidence="1">
    <location>
        <begin position="561"/>
        <end position="604"/>
    </location>
</feature>
<feature type="compositionally biased region" description="Basic and acidic residues" evidence="1">
    <location>
        <begin position="1734"/>
        <end position="1750"/>
    </location>
</feature>
<feature type="compositionally biased region" description="Polar residues" evidence="1">
    <location>
        <begin position="1756"/>
        <end position="1767"/>
    </location>
</feature>
<feature type="compositionally biased region" description="Basic and acidic residues" evidence="1">
    <location>
        <begin position="2158"/>
        <end position="2171"/>
    </location>
</feature>
<proteinExistence type="predicted"/>
<keyword evidence="4" id="KW-1185">Reference proteome</keyword>
<dbReference type="EMBL" id="MIGC01004072">
    <property type="protein sequence ID" value="PHJ18555.1"/>
    <property type="molecule type" value="Genomic_DNA"/>
</dbReference>
<dbReference type="Gene3D" id="1.10.287.110">
    <property type="entry name" value="DnaJ domain"/>
    <property type="match status" value="1"/>
</dbReference>
<feature type="region of interest" description="Disordered" evidence="1">
    <location>
        <begin position="991"/>
        <end position="1011"/>
    </location>
</feature>
<dbReference type="RefSeq" id="XP_067920261.1">
    <property type="nucleotide sequence ID" value="XM_068067763.1"/>
</dbReference>
<feature type="compositionally biased region" description="Basic and acidic residues" evidence="1">
    <location>
        <begin position="1221"/>
        <end position="1238"/>
    </location>
</feature>
<feature type="region of interest" description="Disordered" evidence="1">
    <location>
        <begin position="686"/>
        <end position="831"/>
    </location>
</feature>
<dbReference type="OrthoDB" id="445556at2759"/>
<feature type="compositionally biased region" description="Basic and acidic residues" evidence="1">
    <location>
        <begin position="2679"/>
        <end position="2690"/>
    </location>
</feature>
<feature type="region of interest" description="Disordered" evidence="1">
    <location>
        <begin position="2042"/>
        <end position="2301"/>
    </location>
</feature>
<feature type="compositionally biased region" description="Basic and acidic residues" evidence="1">
    <location>
        <begin position="561"/>
        <end position="571"/>
    </location>
</feature>
<evidence type="ECO:0000259" key="2">
    <source>
        <dbReference type="PROSITE" id="PS50076"/>
    </source>
</evidence>
<feature type="compositionally biased region" description="Basic and acidic residues" evidence="1">
    <location>
        <begin position="2556"/>
        <end position="2577"/>
    </location>
</feature>
<feature type="compositionally biased region" description="Polar residues" evidence="1">
    <location>
        <begin position="1200"/>
        <end position="1213"/>
    </location>
</feature>
<feature type="compositionally biased region" description="Basic and acidic residues" evidence="1">
    <location>
        <begin position="2339"/>
        <end position="2352"/>
    </location>
</feature>
<feature type="region of interest" description="Disordered" evidence="1">
    <location>
        <begin position="2674"/>
        <end position="2730"/>
    </location>
</feature>
<reference evidence="3 4" key="1">
    <citation type="journal article" date="2017" name="Int. J. Parasitol.">
        <title>The genome of the protozoan parasite Cystoisospora suis and a reverse vaccinology approach to identify vaccine candidates.</title>
        <authorList>
            <person name="Palmieri N."/>
            <person name="Shrestha A."/>
            <person name="Ruttkowski B."/>
            <person name="Beck T."/>
            <person name="Vogl C."/>
            <person name="Tomley F."/>
            <person name="Blake D.P."/>
            <person name="Joachim A."/>
        </authorList>
    </citation>
    <scope>NUCLEOTIDE SEQUENCE [LARGE SCALE GENOMIC DNA]</scope>
    <source>
        <strain evidence="3 4">Wien I</strain>
    </source>
</reference>
<feature type="region of interest" description="Disordered" evidence="1">
    <location>
        <begin position="1327"/>
        <end position="1349"/>
    </location>
</feature>
<feature type="compositionally biased region" description="Polar residues" evidence="1">
    <location>
        <begin position="1955"/>
        <end position="1964"/>
    </location>
</feature>